<dbReference type="Proteomes" id="UP000289738">
    <property type="component" value="Chromosome A04"/>
</dbReference>
<evidence type="ECO:0008006" key="3">
    <source>
        <dbReference type="Google" id="ProtNLM"/>
    </source>
</evidence>
<comment type="caution">
    <text evidence="1">The sequence shown here is derived from an EMBL/GenBank/DDBJ whole genome shotgun (WGS) entry which is preliminary data.</text>
</comment>
<dbReference type="EMBL" id="SDMP01000004">
    <property type="protein sequence ID" value="RYR62255.1"/>
    <property type="molecule type" value="Genomic_DNA"/>
</dbReference>
<gene>
    <name evidence="1" type="ORF">Ahy_A04g019690</name>
</gene>
<sequence length="108" mass="13139">MMEDVCERRDHLTIWLHLDIKKEVYVHWETNERFRHYRLMNRANRASAKSSKYTGGSVTFMKTNAKLLMDRDTTIMETFKYTHTLKENKERFAYQRSTDHFVSKHHVI</sequence>
<name>A0A445DGE0_ARAHY</name>
<proteinExistence type="predicted"/>
<organism evidence="1 2">
    <name type="scientific">Arachis hypogaea</name>
    <name type="common">Peanut</name>
    <dbReference type="NCBI Taxonomy" id="3818"/>
    <lineage>
        <taxon>Eukaryota</taxon>
        <taxon>Viridiplantae</taxon>
        <taxon>Streptophyta</taxon>
        <taxon>Embryophyta</taxon>
        <taxon>Tracheophyta</taxon>
        <taxon>Spermatophyta</taxon>
        <taxon>Magnoliopsida</taxon>
        <taxon>eudicotyledons</taxon>
        <taxon>Gunneridae</taxon>
        <taxon>Pentapetalae</taxon>
        <taxon>rosids</taxon>
        <taxon>fabids</taxon>
        <taxon>Fabales</taxon>
        <taxon>Fabaceae</taxon>
        <taxon>Papilionoideae</taxon>
        <taxon>50 kb inversion clade</taxon>
        <taxon>dalbergioids sensu lato</taxon>
        <taxon>Dalbergieae</taxon>
        <taxon>Pterocarpus clade</taxon>
        <taxon>Arachis</taxon>
    </lineage>
</organism>
<keyword evidence="2" id="KW-1185">Reference proteome</keyword>
<dbReference type="AlphaFoldDB" id="A0A445DGE0"/>
<evidence type="ECO:0000313" key="1">
    <source>
        <dbReference type="EMBL" id="RYR62255.1"/>
    </source>
</evidence>
<protein>
    <recommendedName>
        <fullName evidence="3">Protein FAR1-RELATED SEQUENCE</fullName>
    </recommendedName>
</protein>
<accession>A0A445DGE0</accession>
<evidence type="ECO:0000313" key="2">
    <source>
        <dbReference type="Proteomes" id="UP000289738"/>
    </source>
</evidence>
<reference evidence="1 2" key="1">
    <citation type="submission" date="2019-01" db="EMBL/GenBank/DDBJ databases">
        <title>Sequencing of cultivated peanut Arachis hypogaea provides insights into genome evolution and oil improvement.</title>
        <authorList>
            <person name="Chen X."/>
        </authorList>
    </citation>
    <scope>NUCLEOTIDE SEQUENCE [LARGE SCALE GENOMIC DNA]</scope>
    <source>
        <strain evidence="2">cv. Fuhuasheng</strain>
        <tissue evidence="1">Leaves</tissue>
    </source>
</reference>